<dbReference type="Proteomes" id="UP000544122">
    <property type="component" value="Unassembled WGS sequence"/>
</dbReference>
<protein>
    <submittedName>
        <fullName evidence="3">ABC transporter substrate-binding protein</fullName>
    </submittedName>
</protein>
<evidence type="ECO:0000313" key="4">
    <source>
        <dbReference type="Proteomes" id="UP000544122"/>
    </source>
</evidence>
<reference evidence="3 4" key="1">
    <citation type="submission" date="2020-03" db="EMBL/GenBank/DDBJ databases">
        <title>Bradyrhizobium diversity isolated from nodules of Indigofera sp.</title>
        <authorList>
            <person name="Klepa M."/>
            <person name="Helene L."/>
            <person name="Hungria M."/>
        </authorList>
    </citation>
    <scope>NUCLEOTIDE SEQUENCE [LARGE SCALE GENOMIC DNA]</scope>
    <source>
        <strain evidence="3 4">WSM 1791</strain>
    </source>
</reference>
<gene>
    <name evidence="3" type="ORF">HCN58_34755</name>
</gene>
<dbReference type="AlphaFoldDB" id="A0A7Y4GZF9"/>
<comment type="caution">
    <text evidence="3">The sequence shown here is derived from an EMBL/GenBank/DDBJ whole genome shotgun (WGS) entry which is preliminary data.</text>
</comment>
<evidence type="ECO:0000256" key="1">
    <source>
        <dbReference type="ARBA" id="ARBA00022729"/>
    </source>
</evidence>
<evidence type="ECO:0000256" key="2">
    <source>
        <dbReference type="ARBA" id="ARBA00022764"/>
    </source>
</evidence>
<dbReference type="EMBL" id="JAAVLX010000021">
    <property type="protein sequence ID" value="NOJ44603.1"/>
    <property type="molecule type" value="Genomic_DNA"/>
</dbReference>
<dbReference type="SUPFAM" id="SSF53850">
    <property type="entry name" value="Periplasmic binding protein-like II"/>
    <property type="match status" value="1"/>
</dbReference>
<dbReference type="InterPro" id="IPR006059">
    <property type="entry name" value="SBP"/>
</dbReference>
<dbReference type="CDD" id="cd13589">
    <property type="entry name" value="PBP2_polyamine_RpCGA009"/>
    <property type="match status" value="1"/>
</dbReference>
<dbReference type="Pfam" id="PF13416">
    <property type="entry name" value="SBP_bac_8"/>
    <property type="match status" value="1"/>
</dbReference>
<keyword evidence="4" id="KW-1185">Reference proteome</keyword>
<sequence length="342" mass="37384">MIGLTGVVLAPAKPALAGDQLTIVSTGGALQKAQRKALFEPFSNTTGVKITEDEYDGGSAKIRAMVDTRTVSWDVVDSGDGPAIQMCNEGVLEPIDWKKLGLDRSKFTDADKMDCGVPAQSAAAVVAYDKDKLPNGPQTIADLFDLKKFPGKRGLYKSPGYNLEWALIADGVPVKDVYKVLGTPEGVDRAFKKLDTIKKDVIWWTSGAQAPQLLADGQVVMTAAWNGRIYDANRNAGKHFQILWDAQQPLQDYWVIPKGTRHLEEAYKFIAFATSGQAQADLTRYIPYAPGNKEAMALVDPASLPDLPTAPQNIANVMPSGATFWAEKDYDLRQRFTSWLTE</sequence>
<dbReference type="Gene3D" id="3.40.190.10">
    <property type="entry name" value="Periplasmic binding protein-like II"/>
    <property type="match status" value="2"/>
</dbReference>
<evidence type="ECO:0000313" key="3">
    <source>
        <dbReference type="EMBL" id="NOJ44603.1"/>
    </source>
</evidence>
<accession>A0A7Y4GZF9</accession>
<keyword evidence="1" id="KW-0732">Signal</keyword>
<dbReference type="PANTHER" id="PTHR30222:SF2">
    <property type="entry name" value="ABC TRANSPORTER SUBSTRATE-BINDING PROTEIN"/>
    <property type="match status" value="1"/>
</dbReference>
<proteinExistence type="predicted"/>
<keyword evidence="2" id="KW-0574">Periplasm</keyword>
<name>A0A7Y4GZF9_9BRAD</name>
<organism evidence="3 4">
    <name type="scientific">Bradyrhizobium australiense</name>
    <dbReference type="NCBI Taxonomy" id="2721161"/>
    <lineage>
        <taxon>Bacteria</taxon>
        <taxon>Pseudomonadati</taxon>
        <taxon>Pseudomonadota</taxon>
        <taxon>Alphaproteobacteria</taxon>
        <taxon>Hyphomicrobiales</taxon>
        <taxon>Nitrobacteraceae</taxon>
        <taxon>Bradyrhizobium</taxon>
    </lineage>
</organism>
<dbReference type="PANTHER" id="PTHR30222">
    <property type="entry name" value="SPERMIDINE/PUTRESCINE-BINDING PERIPLASMIC PROTEIN"/>
    <property type="match status" value="1"/>
</dbReference>